<dbReference type="Gene3D" id="3.30.1330.230">
    <property type="match status" value="1"/>
</dbReference>
<dbReference type="Gene3D" id="3.40.50.720">
    <property type="entry name" value="NAD(P)-binding Rossmann-like Domain"/>
    <property type="match status" value="1"/>
</dbReference>
<dbReference type="Gene3D" id="3.30.160.660">
    <property type="match status" value="1"/>
</dbReference>
<dbReference type="Proteomes" id="UP000598996">
    <property type="component" value="Unassembled WGS sequence"/>
</dbReference>
<dbReference type="InterPro" id="IPR035985">
    <property type="entry name" value="Ubiquitin-activating_enz"/>
</dbReference>
<dbReference type="Gene3D" id="3.30.40.250">
    <property type="match status" value="1"/>
</dbReference>
<comment type="caution">
    <text evidence="2">The sequence shown here is derived from an EMBL/GenBank/DDBJ whole genome shotgun (WGS) entry which is preliminary data.</text>
</comment>
<sequence length="756" mass="81823">MDLTSGSTTTATLDDATLVGFRRHLRPATVPGEATYLVSRGGMTTVHGTLADVLVPLLDGTRSLAEILHDAAPALNAEQVQAGLHLLREAGLLRFGSRAPGADPVAEAYWDLAGLDGARAVAGLATTRLRILPLAGVDAAPVLAAGADSGLTVTDADADLTLVLCDDYLSPELERVDAEHRAAGRPWLLTRLCGYEPWVGPFFRPDDGPCWTCLAARLKRHRGYDGSLQQALGLDGPIGRPAASLSAGRVMATQSAVLEAAKWLAGLRYADQGSIRTMDTLNLRIGVHAVPRIPQCPSCGDPGLTGRRVLGPFVPRSRPKAGHGGSGHRALSPDQLLKRYEHLVSPVTGIVPGLEPSPGAPEFATTYVSGRNVAMRGRAGLRSVSGGKGLTDTEARTSALCEAVERFSGTRHGDEPVVIDSLRGLGEAALHPNTSQLYADRQFRERDRWNRSGSPFHHVPEPFDENRPVKWTPVWSLTEQRHRLLPTSMLYFPSGSAAPQGPYADSNGNAAGSSPEDALLQGFLELVERDAVALWWYNRTRQPAIDLGAFDEPYIERLRDGYRKLGREVWALDLTADFGIPAIVALSRRTEGFTEDIVFGFGAHLDPAIALRRALTEMGQLLPAVGAGRAGGEYGITDPLPVRWWRQATLANQPYLMPDPAVRPRTPGDWSYTARPDLLDDVTAMTELVRGKGLELLVLDQTRPDVGLPVVKVIVPGLRHFWARYAPGRLFDVPVELGRLERPTPYEELNPIPLFV</sequence>
<keyword evidence="3" id="KW-1185">Reference proteome</keyword>
<dbReference type="PANTHER" id="PTHR37809">
    <property type="entry name" value="RIBOSOMAL PROTEIN S12 METHYLTHIOTRANSFERASE ACCESSORY FACTOR YCAO"/>
    <property type="match status" value="1"/>
</dbReference>
<proteinExistence type="predicted"/>
<dbReference type="NCBIfam" id="TIGR03604">
    <property type="entry name" value="TOMM_cyclo_SagD"/>
    <property type="match status" value="1"/>
</dbReference>
<protein>
    <submittedName>
        <fullName evidence="2">TOMM leader peptide-binding protein</fullName>
    </submittedName>
</protein>
<name>A0ABS1VFF4_9ACTN</name>
<gene>
    <name evidence="2" type="ORF">JKJ07_03795</name>
</gene>
<accession>A0ABS1VFF4</accession>
<dbReference type="Gene3D" id="3.90.930.60">
    <property type="match status" value="1"/>
</dbReference>
<evidence type="ECO:0000313" key="3">
    <source>
        <dbReference type="Proteomes" id="UP000598996"/>
    </source>
</evidence>
<dbReference type="Pfam" id="PF02624">
    <property type="entry name" value="YcaO"/>
    <property type="match status" value="1"/>
</dbReference>
<reference evidence="2 3" key="1">
    <citation type="submission" date="2021-01" db="EMBL/GenBank/DDBJ databases">
        <title>Actinoplanes sp. nov. LDG1-01 isolated from lichen.</title>
        <authorList>
            <person name="Saeng-In P."/>
            <person name="Phongsopitanun W."/>
            <person name="Kanchanasin P."/>
            <person name="Yuki M."/>
            <person name="Kudo T."/>
            <person name="Ohkuma M."/>
            <person name="Tanasupawat S."/>
        </authorList>
    </citation>
    <scope>NUCLEOTIDE SEQUENCE [LARGE SCALE GENOMIC DNA]</scope>
    <source>
        <strain evidence="2 3">LDG1-01</strain>
    </source>
</reference>
<dbReference type="NCBIfam" id="TIGR03882">
    <property type="entry name" value="cyclo_dehyd_2"/>
    <property type="match status" value="1"/>
</dbReference>
<dbReference type="InterPro" id="IPR022291">
    <property type="entry name" value="Bacteriocin_synth_cyclodeHase"/>
</dbReference>
<evidence type="ECO:0000313" key="2">
    <source>
        <dbReference type="EMBL" id="MBL7253427.1"/>
    </source>
</evidence>
<dbReference type="RefSeq" id="WP_202989781.1">
    <property type="nucleotide sequence ID" value="NZ_JAENHO010000001.1"/>
</dbReference>
<dbReference type="SUPFAM" id="SSF69572">
    <property type="entry name" value="Activating enzymes of the ubiquitin-like proteins"/>
    <property type="match status" value="1"/>
</dbReference>
<dbReference type="InterPro" id="IPR003776">
    <property type="entry name" value="YcaO-like_dom"/>
</dbReference>
<dbReference type="PANTHER" id="PTHR37809:SF1">
    <property type="entry name" value="RIBOSOMAL PROTEIN S12 METHYLTHIOTRANSFERASE ACCESSORY FACTOR YCAO"/>
    <property type="match status" value="1"/>
</dbReference>
<feature type="domain" description="YcaO" evidence="1">
    <location>
        <begin position="387"/>
        <end position="756"/>
    </location>
</feature>
<dbReference type="NCBIfam" id="TIGR00702">
    <property type="entry name" value="YcaO-type kinase domain"/>
    <property type="match status" value="1"/>
</dbReference>
<evidence type="ECO:0000259" key="1">
    <source>
        <dbReference type="PROSITE" id="PS51664"/>
    </source>
</evidence>
<dbReference type="InterPro" id="IPR027624">
    <property type="entry name" value="TOMM_cyclo_SagD"/>
</dbReference>
<dbReference type="EMBL" id="JAENHO010000001">
    <property type="protein sequence ID" value="MBL7253427.1"/>
    <property type="molecule type" value="Genomic_DNA"/>
</dbReference>
<dbReference type="PROSITE" id="PS51664">
    <property type="entry name" value="YCAO"/>
    <property type="match status" value="1"/>
</dbReference>
<organism evidence="2 3">
    <name type="scientific">Paractinoplanes lichenicola</name>
    <dbReference type="NCBI Taxonomy" id="2802976"/>
    <lineage>
        <taxon>Bacteria</taxon>
        <taxon>Bacillati</taxon>
        <taxon>Actinomycetota</taxon>
        <taxon>Actinomycetes</taxon>
        <taxon>Micromonosporales</taxon>
        <taxon>Micromonosporaceae</taxon>
        <taxon>Paractinoplanes</taxon>
    </lineage>
</organism>